<accession>A0A8E0VFA4</accession>
<keyword evidence="3" id="KW-1185">Reference proteome</keyword>
<feature type="signal peptide" evidence="1">
    <location>
        <begin position="1"/>
        <end position="16"/>
    </location>
</feature>
<reference evidence="2" key="1">
    <citation type="submission" date="2019-05" db="EMBL/GenBank/DDBJ databases">
        <title>Annotation for the trematode Fasciolopsis buski.</title>
        <authorList>
            <person name="Choi Y.-J."/>
        </authorList>
    </citation>
    <scope>NUCLEOTIDE SEQUENCE</scope>
    <source>
        <strain evidence="2">HT</strain>
        <tissue evidence="2">Whole worm</tissue>
    </source>
</reference>
<feature type="chain" id="PRO_5034861863" description="Secreted protein" evidence="1">
    <location>
        <begin position="17"/>
        <end position="186"/>
    </location>
</feature>
<evidence type="ECO:0008006" key="4">
    <source>
        <dbReference type="Google" id="ProtNLM"/>
    </source>
</evidence>
<dbReference type="Proteomes" id="UP000728185">
    <property type="component" value="Unassembled WGS sequence"/>
</dbReference>
<gene>
    <name evidence="2" type="ORF">FBUS_11071</name>
</gene>
<evidence type="ECO:0000256" key="1">
    <source>
        <dbReference type="SAM" id="SignalP"/>
    </source>
</evidence>
<proteinExistence type="predicted"/>
<dbReference type="AlphaFoldDB" id="A0A8E0VFA4"/>
<dbReference type="EMBL" id="LUCM01010723">
    <property type="protein sequence ID" value="KAA0185093.1"/>
    <property type="molecule type" value="Genomic_DNA"/>
</dbReference>
<evidence type="ECO:0000313" key="3">
    <source>
        <dbReference type="Proteomes" id="UP000728185"/>
    </source>
</evidence>
<sequence length="186" mass="22184">MHFEPFLIFLVSFVNSQTTERNDIYCVNKQCRLRYREWVIKCAGGILNARFVADYMGLQFLFPVSFFASLFCKNKLDGFPETYVMRAKVQTTQTNWNKHIRVPRSSSIVWMQEQIPLNRTKRNASTKVEWNDPLYPKMWYLVVACNVFKHMLLLVREHPDRRMEFLFLLERKFNLHLVLATACSMN</sequence>
<organism evidence="2 3">
    <name type="scientific">Fasciolopsis buskii</name>
    <dbReference type="NCBI Taxonomy" id="27845"/>
    <lineage>
        <taxon>Eukaryota</taxon>
        <taxon>Metazoa</taxon>
        <taxon>Spiralia</taxon>
        <taxon>Lophotrochozoa</taxon>
        <taxon>Platyhelminthes</taxon>
        <taxon>Trematoda</taxon>
        <taxon>Digenea</taxon>
        <taxon>Plagiorchiida</taxon>
        <taxon>Echinostomata</taxon>
        <taxon>Echinostomatoidea</taxon>
        <taxon>Fasciolidae</taxon>
        <taxon>Fasciolopsis</taxon>
    </lineage>
</organism>
<comment type="caution">
    <text evidence="2">The sequence shown here is derived from an EMBL/GenBank/DDBJ whole genome shotgun (WGS) entry which is preliminary data.</text>
</comment>
<name>A0A8E0VFA4_9TREM</name>
<keyword evidence="1" id="KW-0732">Signal</keyword>
<evidence type="ECO:0000313" key="2">
    <source>
        <dbReference type="EMBL" id="KAA0185093.1"/>
    </source>
</evidence>
<protein>
    <recommendedName>
        <fullName evidence="4">Secreted protein</fullName>
    </recommendedName>
</protein>